<accession>A0A0A9F705</accession>
<reference evidence="1" key="2">
    <citation type="journal article" date="2015" name="Data Brief">
        <title>Shoot transcriptome of the giant reed, Arundo donax.</title>
        <authorList>
            <person name="Barrero R.A."/>
            <person name="Guerrero F.D."/>
            <person name="Moolhuijzen P."/>
            <person name="Goolsby J.A."/>
            <person name="Tidwell J."/>
            <person name="Bellgard S.E."/>
            <person name="Bellgard M.I."/>
        </authorList>
    </citation>
    <scope>NUCLEOTIDE SEQUENCE</scope>
    <source>
        <tissue evidence="1">Shoot tissue taken approximately 20 cm above the soil surface</tissue>
    </source>
</reference>
<name>A0A0A9F705_ARUDO</name>
<dbReference type="EMBL" id="GBRH01189071">
    <property type="protein sequence ID" value="JAE08825.1"/>
    <property type="molecule type" value="Transcribed_RNA"/>
</dbReference>
<proteinExistence type="predicted"/>
<dbReference type="AlphaFoldDB" id="A0A0A9F705"/>
<evidence type="ECO:0000313" key="1">
    <source>
        <dbReference type="EMBL" id="JAE08825.1"/>
    </source>
</evidence>
<sequence>MHAFFGIPEHSLHILIKLAELQW</sequence>
<organism evidence="1">
    <name type="scientific">Arundo donax</name>
    <name type="common">Giant reed</name>
    <name type="synonym">Donax arundinaceus</name>
    <dbReference type="NCBI Taxonomy" id="35708"/>
    <lineage>
        <taxon>Eukaryota</taxon>
        <taxon>Viridiplantae</taxon>
        <taxon>Streptophyta</taxon>
        <taxon>Embryophyta</taxon>
        <taxon>Tracheophyta</taxon>
        <taxon>Spermatophyta</taxon>
        <taxon>Magnoliopsida</taxon>
        <taxon>Liliopsida</taxon>
        <taxon>Poales</taxon>
        <taxon>Poaceae</taxon>
        <taxon>PACMAD clade</taxon>
        <taxon>Arundinoideae</taxon>
        <taxon>Arundineae</taxon>
        <taxon>Arundo</taxon>
    </lineage>
</organism>
<reference evidence="1" key="1">
    <citation type="submission" date="2014-09" db="EMBL/GenBank/DDBJ databases">
        <authorList>
            <person name="Magalhaes I.L.F."/>
            <person name="Oliveira U."/>
            <person name="Santos F.R."/>
            <person name="Vidigal T.H.D.A."/>
            <person name="Brescovit A.D."/>
            <person name="Santos A.J."/>
        </authorList>
    </citation>
    <scope>NUCLEOTIDE SEQUENCE</scope>
    <source>
        <tissue evidence="1">Shoot tissue taken approximately 20 cm above the soil surface</tissue>
    </source>
</reference>
<protein>
    <submittedName>
        <fullName evidence="1">Uncharacterized protein</fullName>
    </submittedName>
</protein>